<dbReference type="InterPro" id="IPR017946">
    <property type="entry name" value="PLC-like_Pdiesterase_TIM-brl"/>
</dbReference>
<evidence type="ECO:0000259" key="1">
    <source>
        <dbReference type="PROSITE" id="PS51704"/>
    </source>
</evidence>
<name>A0A1F6TAK4_9PROT</name>
<dbReference type="PROSITE" id="PS51704">
    <property type="entry name" value="GP_PDE"/>
    <property type="match status" value="1"/>
</dbReference>
<feature type="domain" description="GP-PDE" evidence="1">
    <location>
        <begin position="4"/>
        <end position="240"/>
    </location>
</feature>
<dbReference type="EMBL" id="MFSS01000097">
    <property type="protein sequence ID" value="OGI42154.1"/>
    <property type="molecule type" value="Genomic_DNA"/>
</dbReference>
<reference evidence="2 3" key="1">
    <citation type="journal article" date="2016" name="Nat. Commun.">
        <title>Thousands of microbial genomes shed light on interconnected biogeochemical processes in an aquifer system.</title>
        <authorList>
            <person name="Anantharaman K."/>
            <person name="Brown C.T."/>
            <person name="Hug L.A."/>
            <person name="Sharon I."/>
            <person name="Castelle C.J."/>
            <person name="Probst A.J."/>
            <person name="Thomas B.C."/>
            <person name="Singh A."/>
            <person name="Wilkins M.J."/>
            <person name="Karaoz U."/>
            <person name="Brodie E.L."/>
            <person name="Williams K.H."/>
            <person name="Hubbard S.S."/>
            <person name="Banfield J.F."/>
        </authorList>
    </citation>
    <scope>NUCLEOTIDE SEQUENCE [LARGE SCALE GENOMIC DNA]</scope>
</reference>
<dbReference type="AlphaFoldDB" id="A0A1F6TAK4"/>
<dbReference type="SUPFAM" id="SSF51695">
    <property type="entry name" value="PLC-like phosphodiesterases"/>
    <property type="match status" value="1"/>
</dbReference>
<dbReference type="InterPro" id="IPR030395">
    <property type="entry name" value="GP_PDE_dom"/>
</dbReference>
<accession>A0A1F6TAK4</accession>
<sequence length="242" mass="26924">MTLPELVAHRGWPRRYPENTLVSIEAAIAAGARYVEVDVQLTRDLVAVLFHDENIRRVCGMEGTVSHYTFEELRRFPASEPGRFGTRYAHERIPALTELAALLARHSGVTAFIELKREALGSFGIETVLARVSQDLQPVREQCVLISFALEALAAARSAGWRVGAVIEHWRERKQPGLQALAPGFLFCDVNGLPWWGKLRFPGAKVVIYEVDNPEIAHKLMARGADLIETFAIGELWAALGD</sequence>
<evidence type="ECO:0000313" key="3">
    <source>
        <dbReference type="Proteomes" id="UP000177925"/>
    </source>
</evidence>
<gene>
    <name evidence="2" type="ORF">A2150_06195</name>
</gene>
<dbReference type="Pfam" id="PF03009">
    <property type="entry name" value="GDPD"/>
    <property type="match status" value="1"/>
</dbReference>
<dbReference type="STRING" id="1817758.A2150_06195"/>
<dbReference type="GO" id="GO:0008081">
    <property type="term" value="F:phosphoric diester hydrolase activity"/>
    <property type="evidence" value="ECO:0007669"/>
    <property type="project" value="InterPro"/>
</dbReference>
<proteinExistence type="predicted"/>
<dbReference type="PANTHER" id="PTHR46211">
    <property type="entry name" value="GLYCEROPHOSPHORYL DIESTER PHOSPHODIESTERASE"/>
    <property type="match status" value="1"/>
</dbReference>
<protein>
    <recommendedName>
        <fullName evidence="1">GP-PDE domain-containing protein</fullName>
    </recommendedName>
</protein>
<dbReference type="Proteomes" id="UP000177925">
    <property type="component" value="Unassembled WGS sequence"/>
</dbReference>
<dbReference type="Gene3D" id="3.20.20.190">
    <property type="entry name" value="Phosphatidylinositol (PI) phosphodiesterase"/>
    <property type="match status" value="1"/>
</dbReference>
<comment type="caution">
    <text evidence="2">The sequence shown here is derived from an EMBL/GenBank/DDBJ whole genome shotgun (WGS) entry which is preliminary data.</text>
</comment>
<evidence type="ECO:0000313" key="2">
    <source>
        <dbReference type="EMBL" id="OGI42154.1"/>
    </source>
</evidence>
<organism evidence="2 3">
    <name type="scientific">Candidatus Muproteobacteria bacterium RBG_16_64_11</name>
    <dbReference type="NCBI Taxonomy" id="1817758"/>
    <lineage>
        <taxon>Bacteria</taxon>
        <taxon>Pseudomonadati</taxon>
        <taxon>Pseudomonadota</taxon>
        <taxon>Candidatus Muproteobacteria</taxon>
    </lineage>
</organism>
<dbReference type="PANTHER" id="PTHR46211:SF1">
    <property type="entry name" value="GLYCEROPHOSPHODIESTER PHOSPHODIESTERASE, CYTOPLASMIC"/>
    <property type="match status" value="1"/>
</dbReference>
<dbReference type="GO" id="GO:0006629">
    <property type="term" value="P:lipid metabolic process"/>
    <property type="evidence" value="ECO:0007669"/>
    <property type="project" value="InterPro"/>
</dbReference>